<dbReference type="EMBL" id="CP060717">
    <property type="protein sequence ID" value="QNN66289.1"/>
    <property type="molecule type" value="Genomic_DNA"/>
</dbReference>
<evidence type="ECO:0000313" key="7">
    <source>
        <dbReference type="EMBL" id="QNN66289.1"/>
    </source>
</evidence>
<dbReference type="PANTHER" id="PTHR32322:SF9">
    <property type="entry name" value="AMINO-ACID METABOLITE EFFLUX PUMP-RELATED"/>
    <property type="match status" value="1"/>
</dbReference>
<evidence type="ECO:0000259" key="6">
    <source>
        <dbReference type="Pfam" id="PF00892"/>
    </source>
</evidence>
<feature type="transmembrane region" description="Helical" evidence="5">
    <location>
        <begin position="247"/>
        <end position="265"/>
    </location>
</feature>
<evidence type="ECO:0000313" key="8">
    <source>
        <dbReference type="Proteomes" id="UP000515955"/>
    </source>
</evidence>
<dbReference type="PANTHER" id="PTHR32322">
    <property type="entry name" value="INNER MEMBRANE TRANSPORTER"/>
    <property type="match status" value="1"/>
</dbReference>
<organism evidence="7 8">
    <name type="scientific">Sphingomonas rhizophila</name>
    <dbReference type="NCBI Taxonomy" id="2071607"/>
    <lineage>
        <taxon>Bacteria</taxon>
        <taxon>Pseudomonadati</taxon>
        <taxon>Pseudomonadota</taxon>
        <taxon>Alphaproteobacteria</taxon>
        <taxon>Sphingomonadales</taxon>
        <taxon>Sphingomonadaceae</taxon>
        <taxon>Sphingomonas</taxon>
    </lineage>
</organism>
<dbReference type="AlphaFoldDB" id="A0A7G9SEL4"/>
<evidence type="ECO:0000256" key="4">
    <source>
        <dbReference type="ARBA" id="ARBA00023136"/>
    </source>
</evidence>
<evidence type="ECO:0000256" key="1">
    <source>
        <dbReference type="ARBA" id="ARBA00004141"/>
    </source>
</evidence>
<proteinExistence type="predicted"/>
<feature type="transmembrane region" description="Helical" evidence="5">
    <location>
        <begin position="124"/>
        <end position="144"/>
    </location>
</feature>
<dbReference type="InterPro" id="IPR037185">
    <property type="entry name" value="EmrE-like"/>
</dbReference>
<feature type="transmembrane region" description="Helical" evidence="5">
    <location>
        <begin position="36"/>
        <end position="55"/>
    </location>
</feature>
<keyword evidence="2 5" id="KW-0812">Transmembrane</keyword>
<feature type="transmembrane region" description="Helical" evidence="5">
    <location>
        <begin position="150"/>
        <end position="171"/>
    </location>
</feature>
<gene>
    <name evidence="7" type="ORF">H9L12_11045</name>
</gene>
<comment type="subcellular location">
    <subcellularLocation>
        <location evidence="1">Membrane</location>
        <topology evidence="1">Multi-pass membrane protein</topology>
    </subcellularLocation>
</comment>
<keyword evidence="3 5" id="KW-1133">Transmembrane helix</keyword>
<keyword evidence="8" id="KW-1185">Reference proteome</keyword>
<evidence type="ECO:0000256" key="3">
    <source>
        <dbReference type="ARBA" id="ARBA00022989"/>
    </source>
</evidence>
<feature type="domain" description="EamA" evidence="6">
    <location>
        <begin position="152"/>
        <end position="287"/>
    </location>
</feature>
<feature type="transmembrane region" description="Helical" evidence="5">
    <location>
        <begin position="183"/>
        <end position="202"/>
    </location>
</feature>
<feature type="transmembrane region" description="Helical" evidence="5">
    <location>
        <begin position="214"/>
        <end position="235"/>
    </location>
</feature>
<reference evidence="7 8" key="1">
    <citation type="submission" date="2020-08" db="EMBL/GenBank/DDBJ databases">
        <title>Genome sequence of Sphingomonas rhizophila KACC 19189T.</title>
        <authorList>
            <person name="Hyun D.-W."/>
            <person name="Bae J.-W."/>
        </authorList>
    </citation>
    <scope>NUCLEOTIDE SEQUENCE [LARGE SCALE GENOMIC DNA]</scope>
    <source>
        <strain evidence="7 8">KACC 19189</strain>
    </source>
</reference>
<evidence type="ECO:0000256" key="2">
    <source>
        <dbReference type="ARBA" id="ARBA00022692"/>
    </source>
</evidence>
<feature type="transmembrane region" description="Helical" evidence="5">
    <location>
        <begin position="90"/>
        <end position="112"/>
    </location>
</feature>
<dbReference type="InterPro" id="IPR050638">
    <property type="entry name" value="AA-Vitamin_Transporters"/>
</dbReference>
<keyword evidence="4 5" id="KW-0472">Membrane</keyword>
<feature type="transmembrane region" description="Helical" evidence="5">
    <location>
        <begin position="271"/>
        <end position="291"/>
    </location>
</feature>
<feature type="domain" description="EamA" evidence="6">
    <location>
        <begin position="7"/>
        <end position="138"/>
    </location>
</feature>
<evidence type="ECO:0000256" key="5">
    <source>
        <dbReference type="SAM" id="Phobius"/>
    </source>
</evidence>
<protein>
    <submittedName>
        <fullName evidence="7">DMT family transporter</fullName>
    </submittedName>
</protein>
<feature type="transmembrane region" description="Helical" evidence="5">
    <location>
        <begin position="7"/>
        <end position="30"/>
    </location>
</feature>
<sequence>MGRTEWLMLLGLALVWGSAFMFIKVAVAHFEPLTYVWLRVVMAAAALVVILRVSGKRLSLPLALWGSVAVLALLNNIIPFILFGWGQRHIASGLAAILQATTPIWGVLAAHLLTRDERLTPARLIGVLVGFAGVAVMIGPQLAADDGDHLLAQIACLFASFLYALAGIHARRFKAQGVGPMELATAQFVAGAVMLAPIALWVDQPWNGLTTSLYAWGSVAILALVCSAIAYIVFFRLIERAGATNSLLVTLLVPPVAIIVGGLAFGEQLGINQLGGLLLIFAGLAVIDGRLANRLARLGQ</sequence>
<name>A0A7G9SEL4_9SPHN</name>
<dbReference type="SUPFAM" id="SSF103481">
    <property type="entry name" value="Multidrug resistance efflux transporter EmrE"/>
    <property type="match status" value="2"/>
</dbReference>
<dbReference type="KEGG" id="srhi:H9L12_11045"/>
<dbReference type="Proteomes" id="UP000515955">
    <property type="component" value="Chromosome"/>
</dbReference>
<dbReference type="GO" id="GO:0016020">
    <property type="term" value="C:membrane"/>
    <property type="evidence" value="ECO:0007669"/>
    <property type="project" value="UniProtKB-SubCell"/>
</dbReference>
<accession>A0A7G9SEL4</accession>
<feature type="transmembrane region" description="Helical" evidence="5">
    <location>
        <begin position="62"/>
        <end position="84"/>
    </location>
</feature>
<dbReference type="InterPro" id="IPR000620">
    <property type="entry name" value="EamA_dom"/>
</dbReference>
<dbReference type="Pfam" id="PF00892">
    <property type="entry name" value="EamA"/>
    <property type="match status" value="2"/>
</dbReference>